<comment type="caution">
    <text evidence="2">The sequence shown here is derived from an EMBL/GenBank/DDBJ whole genome shotgun (WGS) entry which is preliminary data.</text>
</comment>
<sequence length="118" mass="13082">MRAEGKGRGKAGEGETQWVFGRRWAEQQLRAALLLLVSRAAQPQRIRLGQLANGLARTSPVGHARSNAATNRSIHAVGGSSRENWRPGCAALEMRQSREGSSHRYMESIGHWARRTDH</sequence>
<name>A0A8H7NL16_BIOOC</name>
<organism evidence="2 3">
    <name type="scientific">Bionectria ochroleuca</name>
    <name type="common">Gliocladium roseum</name>
    <dbReference type="NCBI Taxonomy" id="29856"/>
    <lineage>
        <taxon>Eukaryota</taxon>
        <taxon>Fungi</taxon>
        <taxon>Dikarya</taxon>
        <taxon>Ascomycota</taxon>
        <taxon>Pezizomycotina</taxon>
        <taxon>Sordariomycetes</taxon>
        <taxon>Hypocreomycetidae</taxon>
        <taxon>Hypocreales</taxon>
        <taxon>Bionectriaceae</taxon>
        <taxon>Clonostachys</taxon>
    </lineage>
</organism>
<feature type="compositionally biased region" description="Basic and acidic residues" evidence="1">
    <location>
        <begin position="95"/>
        <end position="106"/>
    </location>
</feature>
<protein>
    <submittedName>
        <fullName evidence="2">Uncharacterized protein</fullName>
    </submittedName>
</protein>
<proteinExistence type="predicted"/>
<reference evidence="2" key="1">
    <citation type="submission" date="2020-10" db="EMBL/GenBank/DDBJ databases">
        <title>High-Quality Genome Resource of Clonostachys rosea strain S41 by Oxford Nanopore Long-Read Sequencing.</title>
        <authorList>
            <person name="Wang H."/>
        </authorList>
    </citation>
    <scope>NUCLEOTIDE SEQUENCE</scope>
    <source>
        <strain evidence="2">S41</strain>
    </source>
</reference>
<dbReference type="AlphaFoldDB" id="A0A8H7NL16"/>
<accession>A0A8H7NL16</accession>
<evidence type="ECO:0000313" key="2">
    <source>
        <dbReference type="EMBL" id="KAF9757653.1"/>
    </source>
</evidence>
<feature type="region of interest" description="Disordered" evidence="1">
    <location>
        <begin position="94"/>
        <end position="118"/>
    </location>
</feature>
<dbReference type="EMBL" id="JADCTT010000002">
    <property type="protein sequence ID" value="KAF9757653.1"/>
    <property type="molecule type" value="Genomic_DNA"/>
</dbReference>
<dbReference type="Proteomes" id="UP000616885">
    <property type="component" value="Unassembled WGS sequence"/>
</dbReference>
<evidence type="ECO:0000313" key="3">
    <source>
        <dbReference type="Proteomes" id="UP000616885"/>
    </source>
</evidence>
<evidence type="ECO:0000256" key="1">
    <source>
        <dbReference type="SAM" id="MobiDB-lite"/>
    </source>
</evidence>
<gene>
    <name evidence="2" type="ORF">IM811_008597</name>
</gene>